<dbReference type="InterPro" id="IPR049458">
    <property type="entry name" value="EpsG-like"/>
</dbReference>
<gene>
    <name evidence="2" type="ORF">PPN31114_01920</name>
</gene>
<organism evidence="2 3">
    <name type="scientific">Pandoraea pneumonica</name>
    <dbReference type="NCBI Taxonomy" id="2508299"/>
    <lineage>
        <taxon>Bacteria</taxon>
        <taxon>Pseudomonadati</taxon>
        <taxon>Pseudomonadota</taxon>
        <taxon>Betaproteobacteria</taxon>
        <taxon>Burkholderiales</taxon>
        <taxon>Burkholderiaceae</taxon>
        <taxon>Pandoraea</taxon>
    </lineage>
</organism>
<keyword evidence="1" id="KW-1133">Transmembrane helix</keyword>
<keyword evidence="1" id="KW-0472">Membrane</keyword>
<dbReference type="EMBL" id="CABPSK010000002">
    <property type="protein sequence ID" value="VVD97077.1"/>
    <property type="molecule type" value="Genomic_DNA"/>
</dbReference>
<reference evidence="2 3" key="1">
    <citation type="submission" date="2019-08" db="EMBL/GenBank/DDBJ databases">
        <authorList>
            <person name="Peeters C."/>
        </authorList>
    </citation>
    <scope>NUCLEOTIDE SEQUENCE [LARGE SCALE GENOMIC DNA]</scope>
    <source>
        <strain evidence="2 3">LMG 31114</strain>
    </source>
</reference>
<feature type="transmembrane region" description="Helical" evidence="1">
    <location>
        <begin position="239"/>
        <end position="264"/>
    </location>
</feature>
<name>A0A5E4UAJ5_9BURK</name>
<feature type="transmembrane region" description="Helical" evidence="1">
    <location>
        <begin position="305"/>
        <end position="323"/>
    </location>
</feature>
<evidence type="ECO:0008006" key="4">
    <source>
        <dbReference type="Google" id="ProtNLM"/>
    </source>
</evidence>
<dbReference type="Pfam" id="PF14897">
    <property type="entry name" value="EpsG"/>
    <property type="match status" value="1"/>
</dbReference>
<feature type="transmembrane region" description="Helical" evidence="1">
    <location>
        <begin position="121"/>
        <end position="137"/>
    </location>
</feature>
<feature type="transmembrane region" description="Helical" evidence="1">
    <location>
        <begin position="27"/>
        <end position="46"/>
    </location>
</feature>
<evidence type="ECO:0000313" key="3">
    <source>
        <dbReference type="Proteomes" id="UP000366945"/>
    </source>
</evidence>
<accession>A0A5E4UAJ5</accession>
<proteinExistence type="predicted"/>
<evidence type="ECO:0000256" key="1">
    <source>
        <dbReference type="SAM" id="Phobius"/>
    </source>
</evidence>
<sequence length="390" mass="45210">MTYLIAFIYLIYISVFEPDVKRTSLKYKLNIVLLFLLMALIAGLRYRMAPDSVWYMTWFESEVPSLDSMGFDDIFHARYEPLWNILASVCKSIGGYFFFQVTVSSLLAYFVIFFFKNATKMVFLGVSLYIAACYLYFSMEILRESLAISLFLMSVIFLSREKYFKMTMAMLCAIGFHKFAIFSILLLLLSTRRVSFRMKLLAAALVAVLLTITGDPINYAEPIILSFSSADLSFYKMDVNLTFAGYAYNILRFLPVLIFLYIYRNRDIPNLLMSRRILYSGCLVYVVLIFIRITATPYVDRVANYFVFFPLVLFACTVPDFIAKFLRLRTAAIFSPFVLILVVLFNTLPLLSPNPAIDIPTYKRYYPYYTFMSGDVDPDREEISRLEAKE</sequence>
<feature type="transmembrane region" description="Helical" evidence="1">
    <location>
        <begin position="166"/>
        <end position="188"/>
    </location>
</feature>
<protein>
    <recommendedName>
        <fullName evidence="4">EpsG family protein</fullName>
    </recommendedName>
</protein>
<dbReference type="Proteomes" id="UP000366945">
    <property type="component" value="Unassembled WGS sequence"/>
</dbReference>
<feature type="transmembrane region" description="Helical" evidence="1">
    <location>
        <begin position="330"/>
        <end position="351"/>
    </location>
</feature>
<feature type="transmembrane region" description="Helical" evidence="1">
    <location>
        <begin position="200"/>
        <end position="219"/>
    </location>
</feature>
<dbReference type="AlphaFoldDB" id="A0A5E4UAJ5"/>
<feature type="transmembrane region" description="Helical" evidence="1">
    <location>
        <begin position="276"/>
        <end position="299"/>
    </location>
</feature>
<keyword evidence="3" id="KW-1185">Reference proteome</keyword>
<dbReference type="OrthoDB" id="1261475at2"/>
<evidence type="ECO:0000313" key="2">
    <source>
        <dbReference type="EMBL" id="VVD97077.1"/>
    </source>
</evidence>
<feature type="transmembrane region" description="Helical" evidence="1">
    <location>
        <begin position="93"/>
        <end position="115"/>
    </location>
</feature>
<keyword evidence="1" id="KW-0812">Transmembrane</keyword>